<dbReference type="Pfam" id="PF13505">
    <property type="entry name" value="OMP_b-brl"/>
    <property type="match status" value="1"/>
</dbReference>
<evidence type="ECO:0000259" key="2">
    <source>
        <dbReference type="Pfam" id="PF13505"/>
    </source>
</evidence>
<protein>
    <recommendedName>
        <fullName evidence="2">Outer membrane protein beta-barrel domain-containing protein</fullName>
    </recommendedName>
</protein>
<evidence type="ECO:0000313" key="3">
    <source>
        <dbReference type="EMBL" id="VAW55287.1"/>
    </source>
</evidence>
<dbReference type="EMBL" id="UOFF01000087">
    <property type="protein sequence ID" value="VAW55287.1"/>
    <property type="molecule type" value="Genomic_DNA"/>
</dbReference>
<evidence type="ECO:0000256" key="1">
    <source>
        <dbReference type="ARBA" id="ARBA00022729"/>
    </source>
</evidence>
<dbReference type="Pfam" id="PF02412">
    <property type="entry name" value="TSP_3"/>
    <property type="match status" value="2"/>
</dbReference>
<feature type="domain" description="Outer membrane protein beta-barrel" evidence="2">
    <location>
        <begin position="21"/>
        <end position="194"/>
    </location>
</feature>
<dbReference type="InterPro" id="IPR028974">
    <property type="entry name" value="TSP_type-3_rpt"/>
</dbReference>
<dbReference type="InterPro" id="IPR027385">
    <property type="entry name" value="Beta-barrel_OMP"/>
</dbReference>
<dbReference type="Gene3D" id="2.40.160.20">
    <property type="match status" value="1"/>
</dbReference>
<accession>A0A3B0WX56</accession>
<keyword evidence="1" id="KW-0732">Signal</keyword>
<dbReference type="SUPFAM" id="SSF103647">
    <property type="entry name" value="TSP type-3 repeat"/>
    <property type="match status" value="1"/>
</dbReference>
<gene>
    <name evidence="3" type="ORF">MNBD_GAMMA07-1530</name>
</gene>
<dbReference type="InterPro" id="IPR003367">
    <property type="entry name" value="Thrombospondin_3-like_rpt"/>
</dbReference>
<dbReference type="GO" id="GO:0007155">
    <property type="term" value="P:cell adhesion"/>
    <property type="evidence" value="ECO:0007669"/>
    <property type="project" value="InterPro"/>
</dbReference>
<dbReference type="Gene3D" id="4.10.1080.10">
    <property type="entry name" value="TSP type-3 repeat"/>
    <property type="match status" value="1"/>
</dbReference>
<dbReference type="GO" id="GO:0005509">
    <property type="term" value="F:calcium ion binding"/>
    <property type="evidence" value="ECO:0007669"/>
    <property type="project" value="InterPro"/>
</dbReference>
<organism evidence="3">
    <name type="scientific">hydrothermal vent metagenome</name>
    <dbReference type="NCBI Taxonomy" id="652676"/>
    <lineage>
        <taxon>unclassified sequences</taxon>
        <taxon>metagenomes</taxon>
        <taxon>ecological metagenomes</taxon>
    </lineage>
</organism>
<sequence>FAFRCYQSCRRVVILIFLIFLLMILASPSSANDESQDDFNKRIYAGFMVGQSTLSPDTSGTVYSIFEDTDSASKFLLGIDVTENISTEISASNLGTVTFNPAGDIDYSVIAISALYHWYGQNTRDHSGWGSYVKTGLSAIKNDATILFEQENSAQILFGAGIRYGWNNGLSARIELESYDKDASLLSVGLIYRFGKNTQIIMADPINDSDADGVDNALDQCPATLGGRLVDKTGCEFDGDGDGVIDSADECPYTPIGLIVEPNGCL</sequence>
<feature type="non-terminal residue" evidence="3">
    <location>
        <position position="1"/>
    </location>
</feature>
<dbReference type="SUPFAM" id="SSF56925">
    <property type="entry name" value="OMPA-like"/>
    <property type="match status" value="1"/>
</dbReference>
<proteinExistence type="predicted"/>
<reference evidence="3" key="1">
    <citation type="submission" date="2018-06" db="EMBL/GenBank/DDBJ databases">
        <authorList>
            <person name="Zhirakovskaya E."/>
        </authorList>
    </citation>
    <scope>NUCLEOTIDE SEQUENCE</scope>
</reference>
<name>A0A3B0WX56_9ZZZZ</name>
<dbReference type="InterPro" id="IPR011250">
    <property type="entry name" value="OMP/PagP_B-barrel"/>
</dbReference>
<dbReference type="AlphaFoldDB" id="A0A3B0WX56"/>